<dbReference type="SMART" id="SM00184">
    <property type="entry name" value="RING"/>
    <property type="match status" value="1"/>
</dbReference>
<gene>
    <name evidence="8" type="ORF">OTU49_008340</name>
</gene>
<evidence type="ECO:0000256" key="3">
    <source>
        <dbReference type="ARBA" id="ARBA00022771"/>
    </source>
</evidence>
<evidence type="ECO:0000313" key="9">
    <source>
        <dbReference type="Proteomes" id="UP001445076"/>
    </source>
</evidence>
<evidence type="ECO:0000256" key="2">
    <source>
        <dbReference type="ARBA" id="ARBA00022723"/>
    </source>
</evidence>
<evidence type="ECO:0000256" key="5">
    <source>
        <dbReference type="ARBA" id="ARBA00023242"/>
    </source>
</evidence>
<dbReference type="PROSITE" id="PS00518">
    <property type="entry name" value="ZF_RING_1"/>
    <property type="match status" value="1"/>
</dbReference>
<reference evidence="8 9" key="1">
    <citation type="journal article" date="2024" name="BMC Genomics">
        <title>Genome assembly of redclaw crayfish (Cherax quadricarinatus) provides insights into its immune adaptation and hypoxia tolerance.</title>
        <authorList>
            <person name="Liu Z."/>
            <person name="Zheng J."/>
            <person name="Li H."/>
            <person name="Fang K."/>
            <person name="Wang S."/>
            <person name="He J."/>
            <person name="Zhou D."/>
            <person name="Weng S."/>
            <person name="Chi M."/>
            <person name="Gu Z."/>
            <person name="He J."/>
            <person name="Li F."/>
            <person name="Wang M."/>
        </authorList>
    </citation>
    <scope>NUCLEOTIDE SEQUENCE [LARGE SCALE GENOMIC DNA]</scope>
    <source>
        <strain evidence="8">ZL_2023a</strain>
    </source>
</reference>
<dbReference type="GO" id="GO:0008270">
    <property type="term" value="F:zinc ion binding"/>
    <property type="evidence" value="ECO:0007669"/>
    <property type="project" value="UniProtKB-KW"/>
</dbReference>
<dbReference type="InterPro" id="IPR013083">
    <property type="entry name" value="Znf_RING/FYVE/PHD"/>
</dbReference>
<evidence type="ECO:0000259" key="7">
    <source>
        <dbReference type="PROSITE" id="PS50089"/>
    </source>
</evidence>
<keyword evidence="3 6" id="KW-0863">Zinc-finger</keyword>
<dbReference type="PANTHER" id="PTHR10825:SF29">
    <property type="entry name" value="POLYCOMB GROUP RING FINGER PROTEIN 1"/>
    <property type="match status" value="1"/>
</dbReference>
<keyword evidence="2" id="KW-0479">Metal-binding</keyword>
<feature type="domain" description="RING-type" evidence="7">
    <location>
        <begin position="30"/>
        <end position="69"/>
    </location>
</feature>
<dbReference type="GO" id="GO:0035102">
    <property type="term" value="C:PRC1 complex"/>
    <property type="evidence" value="ECO:0007669"/>
    <property type="project" value="TreeGrafter"/>
</dbReference>
<dbReference type="Pfam" id="PF13923">
    <property type="entry name" value="zf-C3HC4_2"/>
    <property type="match status" value="1"/>
</dbReference>
<evidence type="ECO:0000256" key="6">
    <source>
        <dbReference type="PROSITE-ProRule" id="PRU00175"/>
    </source>
</evidence>
<name>A0AAW0WFN5_CHEQU</name>
<dbReference type="GO" id="GO:0000122">
    <property type="term" value="P:negative regulation of transcription by RNA polymerase II"/>
    <property type="evidence" value="ECO:0007669"/>
    <property type="project" value="TreeGrafter"/>
</dbReference>
<organism evidence="8 9">
    <name type="scientific">Cherax quadricarinatus</name>
    <name type="common">Australian red claw crayfish</name>
    <dbReference type="NCBI Taxonomy" id="27406"/>
    <lineage>
        <taxon>Eukaryota</taxon>
        <taxon>Metazoa</taxon>
        <taxon>Ecdysozoa</taxon>
        <taxon>Arthropoda</taxon>
        <taxon>Crustacea</taxon>
        <taxon>Multicrustacea</taxon>
        <taxon>Malacostraca</taxon>
        <taxon>Eumalacostraca</taxon>
        <taxon>Eucarida</taxon>
        <taxon>Decapoda</taxon>
        <taxon>Pleocyemata</taxon>
        <taxon>Astacidea</taxon>
        <taxon>Parastacoidea</taxon>
        <taxon>Parastacidae</taxon>
        <taxon>Cherax</taxon>
    </lineage>
</organism>
<dbReference type="InterPro" id="IPR001841">
    <property type="entry name" value="Znf_RING"/>
</dbReference>
<dbReference type="EMBL" id="JARKIK010000066">
    <property type="protein sequence ID" value="KAK8729815.1"/>
    <property type="molecule type" value="Genomic_DNA"/>
</dbReference>
<dbReference type="Proteomes" id="UP001445076">
    <property type="component" value="Unassembled WGS sequence"/>
</dbReference>
<dbReference type="FunFam" id="3.30.40.10:FF:000122">
    <property type="entry name" value="polycomb group RING finger protein 1"/>
    <property type="match status" value="1"/>
</dbReference>
<feature type="non-terminal residue" evidence="8">
    <location>
        <position position="116"/>
    </location>
</feature>
<comment type="caution">
    <text evidence="8">The sequence shown here is derived from an EMBL/GenBank/DDBJ whole genome shotgun (WGS) entry which is preliminary data.</text>
</comment>
<evidence type="ECO:0000256" key="1">
    <source>
        <dbReference type="ARBA" id="ARBA00004123"/>
    </source>
</evidence>
<keyword evidence="4" id="KW-0862">Zinc</keyword>
<comment type="subcellular location">
    <subcellularLocation>
        <location evidence="1">Nucleus</location>
    </subcellularLocation>
</comment>
<keyword evidence="5" id="KW-0539">Nucleus</keyword>
<accession>A0AAW0WFN5</accession>
<dbReference type="PANTHER" id="PTHR10825">
    <property type="entry name" value="RING FINGER DOMAIN-CONTAINING, POLYCOMB GROUP COMPONENT"/>
    <property type="match status" value="1"/>
</dbReference>
<evidence type="ECO:0000313" key="8">
    <source>
        <dbReference type="EMBL" id="KAK8729815.1"/>
    </source>
</evidence>
<sequence length="116" mass="12987">MASSGGLAASQLGSAGVSVSLSELNPHFVCVLCFGYFVDATTITECMHTFCKSCIVNFLRTKRHCPRCDTHLTKSRPYNSLRADRVMQALVFKTVPGLFQTEMRRRIEFYQGHPHA</sequence>
<dbReference type="Gene3D" id="3.30.40.10">
    <property type="entry name" value="Zinc/RING finger domain, C3HC4 (zinc finger)"/>
    <property type="match status" value="1"/>
</dbReference>
<evidence type="ECO:0000256" key="4">
    <source>
        <dbReference type="ARBA" id="ARBA00022833"/>
    </source>
</evidence>
<dbReference type="InterPro" id="IPR017907">
    <property type="entry name" value="Znf_RING_CS"/>
</dbReference>
<proteinExistence type="predicted"/>
<keyword evidence="9" id="KW-1185">Reference proteome</keyword>
<dbReference type="GO" id="GO:1990841">
    <property type="term" value="F:promoter-specific chromatin binding"/>
    <property type="evidence" value="ECO:0007669"/>
    <property type="project" value="TreeGrafter"/>
</dbReference>
<dbReference type="AlphaFoldDB" id="A0AAW0WFN5"/>
<dbReference type="SUPFAM" id="SSF57850">
    <property type="entry name" value="RING/U-box"/>
    <property type="match status" value="1"/>
</dbReference>
<dbReference type="PROSITE" id="PS50089">
    <property type="entry name" value="ZF_RING_2"/>
    <property type="match status" value="1"/>
</dbReference>
<protein>
    <recommendedName>
        <fullName evidence="7">RING-type domain-containing protein</fullName>
    </recommendedName>
</protein>